<dbReference type="PANTHER" id="PTHR23346">
    <property type="entry name" value="TRANSLATIONAL ACTIVATOR GCN1-RELATED"/>
    <property type="match status" value="1"/>
</dbReference>
<keyword evidence="2" id="KW-0597">Phosphoprotein</keyword>
<dbReference type="Gene3D" id="1.25.10.10">
    <property type="entry name" value="Leucine-rich Repeat Variant"/>
    <property type="match status" value="7"/>
</dbReference>
<dbReference type="FunFam" id="1.25.10.10:FF:000096">
    <property type="entry name" value="eIF-2-alpha kinase activator gcn1"/>
    <property type="match status" value="1"/>
</dbReference>
<evidence type="ECO:0000256" key="3">
    <source>
        <dbReference type="ARBA" id="ARBA00022737"/>
    </source>
</evidence>
<dbReference type="InterPro" id="IPR011989">
    <property type="entry name" value="ARM-like"/>
</dbReference>
<feature type="domain" description="TOG" evidence="6">
    <location>
        <begin position="1365"/>
        <end position="1598"/>
    </location>
</feature>
<feature type="coiled-coil region" evidence="5">
    <location>
        <begin position="1180"/>
        <end position="1207"/>
    </location>
</feature>
<keyword evidence="3" id="KW-0677">Repeat</keyword>
<dbReference type="Pfam" id="PF23271">
    <property type="entry name" value="HEAT_GCN1"/>
    <property type="match status" value="1"/>
</dbReference>
<feature type="repeat" description="HEAT" evidence="4">
    <location>
        <begin position="1616"/>
        <end position="1654"/>
    </location>
</feature>
<dbReference type="FunFam" id="1.25.10.10:FF:000090">
    <property type="entry name" value="eIF-2-alpha kinase activator GCN1"/>
    <property type="match status" value="1"/>
</dbReference>
<dbReference type="InterPro" id="IPR057546">
    <property type="entry name" value="HEAT_GCN1"/>
</dbReference>
<dbReference type="FunFam" id="1.25.10.10:FF:000198">
    <property type="entry name" value="GCN1, eIF2 alpha kinase activator homolog"/>
    <property type="match status" value="1"/>
</dbReference>
<dbReference type="Pfam" id="PF25801">
    <property type="entry name" value="HEAT_GCN1_C_2"/>
    <property type="match status" value="2"/>
</dbReference>
<dbReference type="Ensembl" id="ENSSSCT00050018868.1">
    <property type="protein sequence ID" value="ENSSSCP00050007800.1"/>
    <property type="gene ID" value="ENSSSCG00050013637.1"/>
</dbReference>
<dbReference type="Proteomes" id="UP000694571">
    <property type="component" value="Unplaced"/>
</dbReference>
<dbReference type="Pfam" id="PF24984">
    <property type="entry name" value="HEAT_EF3_GNC1"/>
    <property type="match status" value="1"/>
</dbReference>
<feature type="coiled-coil region" evidence="5">
    <location>
        <begin position="817"/>
        <end position="854"/>
    </location>
</feature>
<sequence>MAADTQVSETLKRFAGKVTTASVKERREILSELGKCVAGKDLPEGAVKGLCRLFCLTLHRYRDAASRRALQAAIQQLAEAQPEATAKNLLNSLQSSGIGSKAGVPSKSSGSAALLALSWTCLLVRIVFPARAKRQGDIWNKLVEVQCLLLLEVFGGSHKHAVDGAVKKLTKLWKENPGLVEQYLSAILSLEPNQNYAGMLGLLVQFCTSHKEMDVVNRHKTALLEFYMKNILMSKVKPQKYLLDNCAPLLRYMSHSEFKELILPTIQKSLLRSPENVIETISSLLASVTLDLSQYALDIVKGLAGQLKSNSPRLMDEAVLALRNLARQCSDSSATEALARHLFAILGGSEGKLTIVAQKISVLSGIGSVSHHAVSGPSSQVLNGTVAELFIPFLQQEVHEGTLVHAVSVLGLWCNRFTTEVPRKLTEWFKKAFSLKTSTSAVRHAYLQCMLVCFRGDTLLQALELLPLLIQTVEKAAAQSTQVPIITEGVAAALLLSKLSVADSQAEAKLSSFWQLILDEKKQVFTSEKFLLVASEDALCTVLHLTERLFLDHLHRLTGNKVQQYHRALVAVLLSRTWHLRRQAQQTVRKLLSSLGGFKLAYGLLEELKTVLSSHKVLPLEALVTDAGEVTEAGKAYVPPRVLQEALSVISGVPGLEGDVTSMEQLAQEMLIISHHPSLVAVQSGLWPALLTRMKIDPEAFITRHLDQIIPRITTQSPLNQSSMNAMGSLSILSPDRVLPQLISTITASVQNPALCQVTREEFAIMQTPAGELYDKSIIQSAQQDSIKKANMKRENKAYSFKEQIIELELKEEIKKKKGIKEEVQLTSKQKEMLQAQLDKEAQIRRRLQELDSELEAALGLLDTILAKNPSGLTQYIPVLVDSFLPLLKSPLAAPRIKNPFLSLAACVMPPRLKALGTLVSHVTLRLLKPECALDKSWCQEELSVAVKRAVTLLHSHTVTSRVGKGEPDAAPLSAPAFSLVFPFLKMVLTELPHNSEEEEERMAQILQILTIHAQLRASPDNPPGRVDENGPELLPRVAMLRLLTWVIGTASPRLQVLASDTLTTLCASSSGEDGCAFAEQEEVDVLLCALLSPCASVRDTALRGLMELHMVLPAPDTDEKNGLNLLRRLWVVKFDKEEEIRKLAERLWSIMGLDLQPDLCSLLIDDVIYHEAAVRQAGAEALSQAVARYQRQAAEVMDKLMDIYQEKLYRPPPVLDALGRIISESPPDQWEARCGLALALNKLSQCLDSSQVKPLFQFFVPDALNDRNADVRKCMLDAALATLNIHGKENVNSLLPVFEEFLKNAPNDASYDAVRQSVVVLMGSLAKHLDKSDPKVKPIVAKLIAALSTPSQQVQESVASCLPPLVPAIKEDAGGMIQRLMQQLLESDKYAERKGAAYGLAGLVKGLGILSLKQQEMMAALTDAIQDKKNFRRREGALFAFEMLCTMLGKLFEPYVVHVLPHLLLCFGDGNQYVREAADDCAKAVMSNLSAHGVKLVLPSLLAALEEESWRTKAGSVELLGAMAYCAPKQLSSCLPNIVPKLTEVLTDSHVKVQKAGQQALRQIGSVIRNPEILAIAPVLLDALTDPSRKTQKCLQTLLDTKFVHFIDAPSLALIMPIVQRAFQDRSTDTRKMAAQIIGNMYSLTDQKDLAPYLPSVTPGLKASLLDPVPEVRTVSAKALGAMVKGMGESCFEDLLPWLMETLTYEQSSVDRSGAAQGLAEVMAGLGVEKLEKLMPEIVATASKVDIAPHVRDGYIMMFNYLPITFGDKFTPYVGPIIPCILKALADENEFVRDTALRAGQRVISMYAETAIALLLPQLEQGLFDDLWRIRFSSVQLLGDLLFHISGVTGKMTTETASEDDNFGTAQSNKAIITALGVDRRNRVLAGLYMGRSDTQLVVRQASLHVWKIVVSNTPRTLREILPTLFGLLLGFLASTCADKRTIAARTLGDLVRKLGEKILPEIIPILEEGLRSQKSDERQGVCIGLSEIMKSTSRDAVLYFSESLVPTARKALCDPLEEVREAAAKTFEQLHSTIGHQALEDILPFLLKQLDDEEVSEFALDGLKQVMAIKSRVVLPYLVPKLTTPPVNTRVLAFLSSVAGDALTRHLGVILPAVMLALKEKLGTPDEQLEMANCQAVILSVEDDTGHRIIIEDLLEATRSPEVGMRQAAAIILNIYCSRSKADYTSHLRSLVSGLIRLFNDSSPVVLEESWDALNAITKKLDAGNQLALIEELHKEIRLIGNESKGEHVPGFCLPKKGVTSILPVLREGVLTGSPEQKEEAAKALGLVIRLTSADALRPSVVSITGPLIRILGDRFSWNVKAALLETLSLLLAKVGIALKPFLPQLQTTFTKALQDSNRGVRLKAADALGKLISIHIKVDPLFTELLNGIRVMEDPGVRDTMLQALRFVIQGAGAKVDVVIRKNIVSLLLSMLGHDECLQNPSSDIRLVAEKMIWWANKDPLPALDPQAIKPILKALLDNTKDKNTVVRAYSDQAIVNLLKMRQGEEVFQSLCKILDVASLEVLNECNRRSLKKLAGQADSTEQVDDTILT</sequence>
<feature type="repeat" description="HEAT" evidence="4">
    <location>
        <begin position="2006"/>
        <end position="2043"/>
    </location>
</feature>
<feature type="repeat" description="HEAT" evidence="4">
    <location>
        <begin position="1658"/>
        <end position="1696"/>
    </location>
</feature>
<evidence type="ECO:0000256" key="4">
    <source>
        <dbReference type="PROSITE-ProRule" id="PRU00103"/>
    </source>
</evidence>
<name>A0A8D1T2E9_PIG</name>
<reference evidence="7" key="1">
    <citation type="submission" date="2025-08" db="UniProtKB">
        <authorList>
            <consortium name="Ensembl"/>
        </authorList>
    </citation>
    <scope>IDENTIFICATION</scope>
</reference>
<dbReference type="InterPro" id="IPR021133">
    <property type="entry name" value="HEAT_type_2"/>
</dbReference>
<proteinExistence type="inferred from homology"/>
<dbReference type="PANTHER" id="PTHR23346:SF7">
    <property type="entry name" value="STALLED RIBOSOME SENSOR GCN1"/>
    <property type="match status" value="1"/>
</dbReference>
<dbReference type="InterPro" id="IPR056810">
    <property type="entry name" value="GNC1-like_N"/>
</dbReference>
<accession>A0A8D1T2E9</accession>
<dbReference type="FunFam" id="1.25.10.10:FF:000162">
    <property type="entry name" value="GCN1, eIF2 alpha kinase activator homolog"/>
    <property type="match status" value="1"/>
</dbReference>
<comment type="similarity">
    <text evidence="1">Belongs to the GCN1 family.</text>
</comment>
<evidence type="ECO:0000259" key="6">
    <source>
        <dbReference type="SMART" id="SM01349"/>
    </source>
</evidence>
<keyword evidence="5" id="KW-0175">Coiled coil</keyword>
<gene>
    <name evidence="7" type="primary">GCN1</name>
</gene>
<dbReference type="InterPro" id="IPR016024">
    <property type="entry name" value="ARM-type_fold"/>
</dbReference>
<dbReference type="InterPro" id="IPR034085">
    <property type="entry name" value="TOG"/>
</dbReference>
<dbReference type="Pfam" id="PF24987">
    <property type="entry name" value="HEAT_EF3_N"/>
    <property type="match status" value="2"/>
</dbReference>
<protein>
    <submittedName>
        <fullName evidence="7">GCN1 activator of EIF2AK4</fullName>
    </submittedName>
</protein>
<evidence type="ECO:0000256" key="1">
    <source>
        <dbReference type="ARBA" id="ARBA00007366"/>
    </source>
</evidence>
<dbReference type="SUPFAM" id="SSF48371">
    <property type="entry name" value="ARM repeat"/>
    <property type="match status" value="4"/>
</dbReference>
<dbReference type="PROSITE" id="PS50077">
    <property type="entry name" value="HEAT_REPEAT"/>
    <property type="match status" value="3"/>
</dbReference>
<evidence type="ECO:0000313" key="8">
    <source>
        <dbReference type="Proteomes" id="UP000694571"/>
    </source>
</evidence>
<organism evidence="7 8">
    <name type="scientific">Sus scrofa</name>
    <name type="common">Pig</name>
    <dbReference type="NCBI Taxonomy" id="9823"/>
    <lineage>
        <taxon>Eukaryota</taxon>
        <taxon>Metazoa</taxon>
        <taxon>Chordata</taxon>
        <taxon>Craniata</taxon>
        <taxon>Vertebrata</taxon>
        <taxon>Euteleostomi</taxon>
        <taxon>Mammalia</taxon>
        <taxon>Eutheria</taxon>
        <taxon>Laurasiatheria</taxon>
        <taxon>Artiodactyla</taxon>
        <taxon>Suina</taxon>
        <taxon>Suidae</taxon>
        <taxon>Sus</taxon>
    </lineage>
</organism>
<evidence type="ECO:0000256" key="2">
    <source>
        <dbReference type="ARBA" id="ARBA00022553"/>
    </source>
</evidence>
<dbReference type="SMART" id="SM01349">
    <property type="entry name" value="TOG"/>
    <property type="match status" value="1"/>
</dbReference>
<evidence type="ECO:0000256" key="5">
    <source>
        <dbReference type="SAM" id="Coils"/>
    </source>
</evidence>
<evidence type="ECO:0000313" key="7">
    <source>
        <dbReference type="Ensembl" id="ENSSSCP00050007800.1"/>
    </source>
</evidence>
<dbReference type="Pfam" id="PF24993">
    <property type="entry name" value="GNC1_N"/>
    <property type="match status" value="1"/>
</dbReference>